<dbReference type="Pfam" id="PF02482">
    <property type="entry name" value="Ribosomal_S30AE"/>
    <property type="match status" value="1"/>
</dbReference>
<name>A0A1F8EVN8_9BACT</name>
<sequence>MRLIISAKNIALDDALNVFIREKIGNLDKVIGNDKSEAKVEIGKPSRHHRSGPVFYAEVNLRLGGNLLRASCSHEDLRNAIVDVKDELQAQIKKFKEKRKDAARQPKK</sequence>
<dbReference type="GO" id="GO:0045900">
    <property type="term" value="P:negative regulation of translational elongation"/>
    <property type="evidence" value="ECO:0007669"/>
    <property type="project" value="TreeGrafter"/>
</dbReference>
<dbReference type="Proteomes" id="UP000177419">
    <property type="component" value="Unassembled WGS sequence"/>
</dbReference>
<comment type="caution">
    <text evidence="3">The sequence shown here is derived from an EMBL/GenBank/DDBJ whole genome shotgun (WGS) entry which is preliminary data.</text>
</comment>
<dbReference type="PANTHER" id="PTHR33231:SF1">
    <property type="entry name" value="30S RIBOSOMAL PROTEIN"/>
    <property type="match status" value="1"/>
</dbReference>
<evidence type="ECO:0000256" key="1">
    <source>
        <dbReference type="ARBA" id="ARBA00022845"/>
    </source>
</evidence>
<dbReference type="NCBIfam" id="TIGR00741">
    <property type="entry name" value="yfiA"/>
    <property type="match status" value="1"/>
</dbReference>
<dbReference type="GO" id="GO:0022627">
    <property type="term" value="C:cytosolic small ribosomal subunit"/>
    <property type="evidence" value="ECO:0007669"/>
    <property type="project" value="TreeGrafter"/>
</dbReference>
<protein>
    <submittedName>
        <fullName evidence="3">Ribosomal subunit interface protein</fullName>
    </submittedName>
</protein>
<organism evidence="3 4">
    <name type="scientific">Candidatus Yanofskybacteria bacterium RIFCSPHIGHO2_01_FULL_44_22</name>
    <dbReference type="NCBI Taxonomy" id="1802669"/>
    <lineage>
        <taxon>Bacteria</taxon>
        <taxon>Candidatus Yanofskyibacteriota</taxon>
    </lineage>
</organism>
<dbReference type="Gene3D" id="3.30.160.100">
    <property type="entry name" value="Ribosome hibernation promotion factor-like"/>
    <property type="match status" value="1"/>
</dbReference>
<evidence type="ECO:0000313" key="3">
    <source>
        <dbReference type="EMBL" id="OGN04947.1"/>
    </source>
</evidence>
<keyword evidence="2" id="KW-0175">Coiled coil</keyword>
<dbReference type="EMBL" id="MGJJ01000019">
    <property type="protein sequence ID" value="OGN04947.1"/>
    <property type="molecule type" value="Genomic_DNA"/>
</dbReference>
<dbReference type="InterPro" id="IPR050574">
    <property type="entry name" value="HPF/YfiA_ribosome-assoc"/>
</dbReference>
<evidence type="ECO:0000313" key="4">
    <source>
        <dbReference type="Proteomes" id="UP000177419"/>
    </source>
</evidence>
<feature type="coiled-coil region" evidence="2">
    <location>
        <begin position="74"/>
        <end position="105"/>
    </location>
</feature>
<proteinExistence type="predicted"/>
<dbReference type="SUPFAM" id="SSF69754">
    <property type="entry name" value="Ribosome binding protein Y (YfiA homologue)"/>
    <property type="match status" value="1"/>
</dbReference>
<dbReference type="AlphaFoldDB" id="A0A1F8EVN8"/>
<reference evidence="3 4" key="1">
    <citation type="journal article" date="2016" name="Nat. Commun.">
        <title>Thousands of microbial genomes shed light on interconnected biogeochemical processes in an aquifer system.</title>
        <authorList>
            <person name="Anantharaman K."/>
            <person name="Brown C.T."/>
            <person name="Hug L.A."/>
            <person name="Sharon I."/>
            <person name="Castelle C.J."/>
            <person name="Probst A.J."/>
            <person name="Thomas B.C."/>
            <person name="Singh A."/>
            <person name="Wilkins M.J."/>
            <person name="Karaoz U."/>
            <person name="Brodie E.L."/>
            <person name="Williams K.H."/>
            <person name="Hubbard S.S."/>
            <person name="Banfield J.F."/>
        </authorList>
    </citation>
    <scope>NUCLEOTIDE SEQUENCE [LARGE SCALE GENOMIC DNA]</scope>
</reference>
<dbReference type="CDD" id="cd00552">
    <property type="entry name" value="RaiA"/>
    <property type="match status" value="1"/>
</dbReference>
<dbReference type="STRING" id="1802669.A2746_01160"/>
<dbReference type="InterPro" id="IPR003489">
    <property type="entry name" value="RHF/RaiA"/>
</dbReference>
<dbReference type="PANTHER" id="PTHR33231">
    <property type="entry name" value="30S RIBOSOMAL PROTEIN"/>
    <property type="match status" value="1"/>
</dbReference>
<gene>
    <name evidence="3" type="ORF">A2746_01160</name>
</gene>
<keyword evidence="1" id="KW-0810">Translation regulation</keyword>
<dbReference type="GO" id="GO:0043024">
    <property type="term" value="F:ribosomal small subunit binding"/>
    <property type="evidence" value="ECO:0007669"/>
    <property type="project" value="TreeGrafter"/>
</dbReference>
<accession>A0A1F8EVN8</accession>
<evidence type="ECO:0000256" key="2">
    <source>
        <dbReference type="SAM" id="Coils"/>
    </source>
</evidence>
<dbReference type="InterPro" id="IPR036567">
    <property type="entry name" value="RHF-like"/>
</dbReference>